<dbReference type="InterPro" id="IPR036621">
    <property type="entry name" value="Anticodon-bd_dom_sf"/>
</dbReference>
<dbReference type="PANTHER" id="PTHR43707">
    <property type="entry name" value="HISTIDYL-TRNA SYNTHETASE"/>
    <property type="match status" value="1"/>
</dbReference>
<comment type="catalytic activity">
    <reaction evidence="4 5">
        <text>tRNA(His) + L-histidine + ATP = L-histidyl-tRNA(His) + AMP + diphosphate + H(+)</text>
        <dbReference type="Rhea" id="RHEA:17313"/>
        <dbReference type="Rhea" id="RHEA-COMP:9665"/>
        <dbReference type="Rhea" id="RHEA-COMP:9689"/>
        <dbReference type="ChEBI" id="CHEBI:15378"/>
        <dbReference type="ChEBI" id="CHEBI:30616"/>
        <dbReference type="ChEBI" id="CHEBI:33019"/>
        <dbReference type="ChEBI" id="CHEBI:57595"/>
        <dbReference type="ChEBI" id="CHEBI:78442"/>
        <dbReference type="ChEBI" id="CHEBI:78527"/>
        <dbReference type="ChEBI" id="CHEBI:456215"/>
        <dbReference type="EC" id="6.1.1.21"/>
    </reaction>
</comment>
<comment type="subunit">
    <text evidence="5">Homodimer.</text>
</comment>
<dbReference type="InterPro" id="IPR041715">
    <property type="entry name" value="HisRS-like_core"/>
</dbReference>
<keyword evidence="5" id="KW-0067">ATP-binding</keyword>
<evidence type="ECO:0000256" key="4">
    <source>
        <dbReference type="ARBA" id="ARBA00047639"/>
    </source>
</evidence>
<dbReference type="SUPFAM" id="SSF52954">
    <property type="entry name" value="Class II aaRS ABD-related"/>
    <property type="match status" value="1"/>
</dbReference>
<dbReference type="Gene3D" id="3.30.930.10">
    <property type="entry name" value="Bira Bifunctional Protein, Domain 2"/>
    <property type="match status" value="1"/>
</dbReference>
<evidence type="ECO:0000256" key="6">
    <source>
        <dbReference type="PIRSR" id="PIRSR001549-1"/>
    </source>
</evidence>
<dbReference type="PIRSF" id="PIRSF001549">
    <property type="entry name" value="His-tRNA_synth"/>
    <property type="match status" value="1"/>
</dbReference>
<reference evidence="9" key="1">
    <citation type="submission" date="2017-09" db="EMBL/GenBank/DDBJ databases">
        <title>Depth-based differentiation of microbial function through sediment-hosted aquifers and enrichment of novel symbionts in the deep terrestrial subsurface.</title>
        <authorList>
            <person name="Probst A.J."/>
            <person name="Ladd B."/>
            <person name="Jarett J.K."/>
            <person name="Geller-Mcgrath D.E."/>
            <person name="Sieber C.M.K."/>
            <person name="Emerson J.B."/>
            <person name="Anantharaman K."/>
            <person name="Thomas B.C."/>
            <person name="Malmstrom R."/>
            <person name="Stieglmeier M."/>
            <person name="Klingl A."/>
            <person name="Woyke T."/>
            <person name="Ryan C.M."/>
            <person name="Banfield J.F."/>
        </authorList>
    </citation>
    <scope>NUCLEOTIDE SEQUENCE [LARGE SCALE GENOMIC DNA]</scope>
</reference>
<evidence type="ECO:0000256" key="5">
    <source>
        <dbReference type="HAMAP-Rule" id="MF_00127"/>
    </source>
</evidence>
<dbReference type="EC" id="6.1.1.21" evidence="5"/>
<comment type="similarity">
    <text evidence="1 5">Belongs to the class-II aminoacyl-tRNA synthetase family.</text>
</comment>
<gene>
    <name evidence="5" type="primary">hisS</name>
    <name evidence="8" type="ORF">COU16_02710</name>
</gene>
<feature type="binding site" evidence="6">
    <location>
        <position position="278"/>
    </location>
    <ligand>
        <name>L-histidine</name>
        <dbReference type="ChEBI" id="CHEBI:57595"/>
    </ligand>
</feature>
<keyword evidence="5 8" id="KW-0436">Ligase</keyword>
<keyword evidence="2 5" id="KW-0547">Nucleotide-binding</keyword>
<feature type="domain" description="Aminoacyl-transfer RNA synthetases class-II family profile" evidence="7">
    <location>
        <begin position="59"/>
        <end position="290"/>
    </location>
</feature>
<comment type="caution">
    <text evidence="8">The sequence shown here is derived from an EMBL/GenBank/DDBJ whole genome shotgun (WGS) entry which is preliminary data.</text>
</comment>
<dbReference type="GO" id="GO:0004821">
    <property type="term" value="F:histidine-tRNA ligase activity"/>
    <property type="evidence" value="ECO:0007669"/>
    <property type="project" value="UniProtKB-UniRule"/>
</dbReference>
<dbReference type="AlphaFoldDB" id="A0A2H0UDK0"/>
<dbReference type="InterPro" id="IPR004154">
    <property type="entry name" value="Anticodon-bd"/>
</dbReference>
<dbReference type="GO" id="GO:0006427">
    <property type="term" value="P:histidyl-tRNA aminoacylation"/>
    <property type="evidence" value="ECO:0007669"/>
    <property type="project" value="UniProtKB-UniRule"/>
</dbReference>
<sequence length="438" mass="49402">MQYSKQALSIKTRLSFLGFFPYNQWNMFGKKPQLSTDAYKGVRDFYPEDMAIQRYIFDVWSMTAESFGYERYDASVLEPSELYRSKSSEEIVNEQTYTFIDRGEREVTLRPEMTPTVARMVAGKRRELTFPLRWYSIPNLFRYERPQRGRLREHWQLNCDIFGADDYTADVEIIALANQMLLNTGAESDTFEIRLNDRSFLNEVFASQGLSEEQSAAMLALLDRKEKINNFDEEAAKIAGKPFILPTEVPRGSTLARVIAGLRELNITNVTFSPSTVRGFTYYTGTVFEFFDTSSENNRSLLGGGRYDNLTSHFGGDAISGVGFGMGDVTMRDFLKTHDLLTSDITAPELMVIPTDGVHALEAQKVALAFRVAGVSTAVDMSEKKLGKKISLAADTFVSYVLILGDDEVKNKTYALKNLETKEETSGTLEDLVANLSE</sequence>
<dbReference type="EMBL" id="PFBI01000006">
    <property type="protein sequence ID" value="PIR84467.1"/>
    <property type="molecule type" value="Genomic_DNA"/>
</dbReference>
<dbReference type="InterPro" id="IPR004516">
    <property type="entry name" value="HisRS/HisZ"/>
</dbReference>
<dbReference type="Pfam" id="PF13393">
    <property type="entry name" value="tRNA-synt_His"/>
    <property type="match status" value="1"/>
</dbReference>
<evidence type="ECO:0000256" key="2">
    <source>
        <dbReference type="ARBA" id="ARBA00022741"/>
    </source>
</evidence>
<dbReference type="PROSITE" id="PS50862">
    <property type="entry name" value="AA_TRNA_LIGASE_II"/>
    <property type="match status" value="1"/>
</dbReference>
<name>A0A2H0UDK0_9BACT</name>
<dbReference type="SUPFAM" id="SSF55681">
    <property type="entry name" value="Class II aaRS and biotin synthetases"/>
    <property type="match status" value="1"/>
</dbReference>
<evidence type="ECO:0000313" key="8">
    <source>
        <dbReference type="EMBL" id="PIR84467.1"/>
    </source>
</evidence>
<dbReference type="GO" id="GO:0005737">
    <property type="term" value="C:cytoplasm"/>
    <property type="evidence" value="ECO:0007669"/>
    <property type="project" value="UniProtKB-SubCell"/>
</dbReference>
<keyword evidence="5" id="KW-0963">Cytoplasm</keyword>
<organism evidence="8 9">
    <name type="scientific">Candidatus Kaiserbacteria bacterium CG10_big_fil_rev_8_21_14_0_10_47_16</name>
    <dbReference type="NCBI Taxonomy" id="1974608"/>
    <lineage>
        <taxon>Bacteria</taxon>
        <taxon>Candidatus Kaiseribacteriota</taxon>
    </lineage>
</organism>
<proteinExistence type="inferred from homology"/>
<dbReference type="CDD" id="cd00773">
    <property type="entry name" value="HisRS-like_core"/>
    <property type="match status" value="1"/>
</dbReference>
<protein>
    <recommendedName>
        <fullName evidence="5">Histidine--tRNA ligase</fullName>
        <ecNumber evidence="5">6.1.1.21</ecNumber>
    </recommendedName>
    <alternativeName>
        <fullName evidence="5">Histidyl-tRNA synthetase</fullName>
        <shortName evidence="5">HisRS</shortName>
    </alternativeName>
</protein>
<dbReference type="Gene3D" id="3.40.50.800">
    <property type="entry name" value="Anticodon-binding domain"/>
    <property type="match status" value="1"/>
</dbReference>
<dbReference type="HAMAP" id="MF_00127">
    <property type="entry name" value="His_tRNA_synth"/>
    <property type="match status" value="1"/>
</dbReference>
<dbReference type="Proteomes" id="UP000229344">
    <property type="component" value="Unassembled WGS sequence"/>
</dbReference>
<evidence type="ECO:0000256" key="1">
    <source>
        <dbReference type="ARBA" id="ARBA00008226"/>
    </source>
</evidence>
<keyword evidence="5" id="KW-0648">Protein biosynthesis</keyword>
<accession>A0A2H0UDK0</accession>
<comment type="subcellular location">
    <subcellularLocation>
        <location evidence="5">Cytoplasm</location>
    </subcellularLocation>
</comment>
<dbReference type="Pfam" id="PF03129">
    <property type="entry name" value="HGTP_anticodon"/>
    <property type="match status" value="1"/>
</dbReference>
<feature type="binding site" evidence="6">
    <location>
        <position position="156"/>
    </location>
    <ligand>
        <name>L-histidine</name>
        <dbReference type="ChEBI" id="CHEBI:57595"/>
    </ligand>
</feature>
<dbReference type="GO" id="GO:0005524">
    <property type="term" value="F:ATP binding"/>
    <property type="evidence" value="ECO:0007669"/>
    <property type="project" value="UniProtKB-UniRule"/>
</dbReference>
<dbReference type="InterPro" id="IPR015807">
    <property type="entry name" value="His-tRNA-ligase"/>
</dbReference>
<dbReference type="InterPro" id="IPR045864">
    <property type="entry name" value="aa-tRNA-synth_II/BPL/LPL"/>
</dbReference>
<dbReference type="InterPro" id="IPR006195">
    <property type="entry name" value="aa-tRNA-synth_II"/>
</dbReference>
<dbReference type="PANTHER" id="PTHR43707:SF1">
    <property type="entry name" value="HISTIDINE--TRNA LIGASE, MITOCHONDRIAL-RELATED"/>
    <property type="match status" value="1"/>
</dbReference>
<evidence type="ECO:0000259" key="7">
    <source>
        <dbReference type="PROSITE" id="PS50862"/>
    </source>
</evidence>
<feature type="binding site" evidence="6">
    <location>
        <position position="160"/>
    </location>
    <ligand>
        <name>L-histidine</name>
        <dbReference type="ChEBI" id="CHEBI:57595"/>
    </ligand>
</feature>
<evidence type="ECO:0000313" key="9">
    <source>
        <dbReference type="Proteomes" id="UP000229344"/>
    </source>
</evidence>
<evidence type="ECO:0000256" key="3">
    <source>
        <dbReference type="ARBA" id="ARBA00023146"/>
    </source>
</evidence>
<feature type="binding site" evidence="6">
    <location>
        <position position="142"/>
    </location>
    <ligand>
        <name>L-histidine</name>
        <dbReference type="ChEBI" id="CHEBI:57595"/>
    </ligand>
</feature>
<feature type="binding site" evidence="6">
    <location>
        <begin position="282"/>
        <end position="283"/>
    </location>
    <ligand>
        <name>L-histidine</name>
        <dbReference type="ChEBI" id="CHEBI:57595"/>
    </ligand>
</feature>
<feature type="binding site" evidence="6">
    <location>
        <begin position="112"/>
        <end position="114"/>
    </location>
    <ligand>
        <name>L-histidine</name>
        <dbReference type="ChEBI" id="CHEBI:57595"/>
    </ligand>
</feature>
<keyword evidence="3 5" id="KW-0030">Aminoacyl-tRNA synthetase</keyword>